<keyword evidence="4 6" id="KW-0862">Zinc</keyword>
<evidence type="ECO:0000256" key="6">
    <source>
        <dbReference type="RuleBase" id="RU003983"/>
    </source>
</evidence>
<sequence length="187" mass="19785">MGESITLLLLGGLCIAGYLYTRSAFLLIVGCLVTGLGIGSFGERTWSVVGEFSKLGHEIGYVIARHSAQRMAKLQITQGLSGAVLVASGDSGYGAARIAATVGHLVNMKFGRDDELQSDNLGVRFMSEAGYDPRALIRVMEILAEVGGGRGHPEFFSTHPNPDNRVHEIEAAIALAYPDGVPDGLVP</sequence>
<dbReference type="Proteomes" id="UP000648239">
    <property type="component" value="Unassembled WGS sequence"/>
</dbReference>
<evidence type="ECO:0000256" key="5">
    <source>
        <dbReference type="ARBA" id="ARBA00023049"/>
    </source>
</evidence>
<dbReference type="InterPro" id="IPR051156">
    <property type="entry name" value="Mito/Outer_Membr_Metalloprot"/>
</dbReference>
<organism evidence="8 9">
    <name type="scientific">Candidatus Polarisedimenticola svalbardensis</name>
    <dbReference type="NCBI Taxonomy" id="2886004"/>
    <lineage>
        <taxon>Bacteria</taxon>
        <taxon>Pseudomonadati</taxon>
        <taxon>Acidobacteriota</taxon>
        <taxon>Candidatus Polarisedimenticolia</taxon>
        <taxon>Candidatus Polarisedimenticolales</taxon>
        <taxon>Candidatus Polarisedimenticolaceae</taxon>
        <taxon>Candidatus Polarisedimenticola</taxon>
    </lineage>
</organism>
<dbReference type="PANTHER" id="PTHR22726">
    <property type="entry name" value="METALLOENDOPEPTIDASE OMA1"/>
    <property type="match status" value="1"/>
</dbReference>
<reference evidence="8 9" key="1">
    <citation type="submission" date="2020-08" db="EMBL/GenBank/DDBJ databases">
        <title>Acidobacteriota in marine sediments use diverse sulfur dissimilation pathways.</title>
        <authorList>
            <person name="Wasmund K."/>
        </authorList>
    </citation>
    <scope>NUCLEOTIDE SEQUENCE [LARGE SCALE GENOMIC DNA]</scope>
    <source>
        <strain evidence="8">MAG AM4</strain>
    </source>
</reference>
<dbReference type="GO" id="GO:0046872">
    <property type="term" value="F:metal ion binding"/>
    <property type="evidence" value="ECO:0007669"/>
    <property type="project" value="UniProtKB-KW"/>
</dbReference>
<comment type="similarity">
    <text evidence="6">Belongs to the peptidase M48 family.</text>
</comment>
<evidence type="ECO:0000313" key="8">
    <source>
        <dbReference type="EMBL" id="MBD3869185.1"/>
    </source>
</evidence>
<evidence type="ECO:0000256" key="2">
    <source>
        <dbReference type="ARBA" id="ARBA00022723"/>
    </source>
</evidence>
<keyword evidence="1 6" id="KW-0645">Protease</keyword>
<evidence type="ECO:0000259" key="7">
    <source>
        <dbReference type="Pfam" id="PF01435"/>
    </source>
</evidence>
<evidence type="ECO:0000256" key="3">
    <source>
        <dbReference type="ARBA" id="ARBA00022801"/>
    </source>
</evidence>
<dbReference type="AlphaFoldDB" id="A0A8J6Y8H6"/>
<dbReference type="EMBL" id="JACXWD010000065">
    <property type="protein sequence ID" value="MBD3869185.1"/>
    <property type="molecule type" value="Genomic_DNA"/>
</dbReference>
<feature type="domain" description="Peptidase M48" evidence="7">
    <location>
        <begin position="55"/>
        <end position="171"/>
    </location>
</feature>
<keyword evidence="5 6" id="KW-0482">Metalloprotease</keyword>
<evidence type="ECO:0000256" key="1">
    <source>
        <dbReference type="ARBA" id="ARBA00022670"/>
    </source>
</evidence>
<gene>
    <name evidence="8" type="ORF">IFK94_13770</name>
</gene>
<dbReference type="GO" id="GO:0004222">
    <property type="term" value="F:metalloendopeptidase activity"/>
    <property type="evidence" value="ECO:0007669"/>
    <property type="project" value="InterPro"/>
</dbReference>
<dbReference type="GO" id="GO:0051603">
    <property type="term" value="P:proteolysis involved in protein catabolic process"/>
    <property type="evidence" value="ECO:0007669"/>
    <property type="project" value="TreeGrafter"/>
</dbReference>
<evidence type="ECO:0000256" key="4">
    <source>
        <dbReference type="ARBA" id="ARBA00022833"/>
    </source>
</evidence>
<dbReference type="InterPro" id="IPR001915">
    <property type="entry name" value="Peptidase_M48"/>
</dbReference>
<comment type="caution">
    <text evidence="8">The sequence shown here is derived from an EMBL/GenBank/DDBJ whole genome shotgun (WGS) entry which is preliminary data.</text>
</comment>
<proteinExistence type="inferred from homology"/>
<evidence type="ECO:0000313" key="9">
    <source>
        <dbReference type="Proteomes" id="UP000648239"/>
    </source>
</evidence>
<comment type="cofactor">
    <cofactor evidence="6">
        <name>Zn(2+)</name>
        <dbReference type="ChEBI" id="CHEBI:29105"/>
    </cofactor>
    <text evidence="6">Binds 1 zinc ion per subunit.</text>
</comment>
<name>A0A8J6Y8H6_9BACT</name>
<accession>A0A8J6Y8H6</accession>
<dbReference type="GO" id="GO:0016020">
    <property type="term" value="C:membrane"/>
    <property type="evidence" value="ECO:0007669"/>
    <property type="project" value="TreeGrafter"/>
</dbReference>
<dbReference type="PANTHER" id="PTHR22726:SF1">
    <property type="entry name" value="METALLOENDOPEPTIDASE OMA1, MITOCHONDRIAL"/>
    <property type="match status" value="1"/>
</dbReference>
<keyword evidence="3 6" id="KW-0378">Hydrolase</keyword>
<protein>
    <submittedName>
        <fullName evidence="8">M48 family metalloprotease</fullName>
    </submittedName>
</protein>
<keyword evidence="2" id="KW-0479">Metal-binding</keyword>
<dbReference type="Pfam" id="PF01435">
    <property type="entry name" value="Peptidase_M48"/>
    <property type="match status" value="1"/>
</dbReference>